<dbReference type="AlphaFoldDB" id="U6GZF0"/>
<reference evidence="2" key="1">
    <citation type="submission" date="2013-10" db="EMBL/GenBank/DDBJ databases">
        <title>Genomic analysis of the causative agents of coccidiosis in chickens.</title>
        <authorList>
            <person name="Reid A.J."/>
            <person name="Blake D."/>
            <person name="Billington K."/>
            <person name="Browne H."/>
            <person name="Dunn M."/>
            <person name="Hung S."/>
            <person name="Kawahara F."/>
            <person name="Miranda-Saavedra D."/>
            <person name="Mourier T."/>
            <person name="Nagra H."/>
            <person name="Otto T.D."/>
            <person name="Rawlings N."/>
            <person name="Sanchez A."/>
            <person name="Sanders M."/>
            <person name="Subramaniam C."/>
            <person name="Tay Y."/>
            <person name="Dear P."/>
            <person name="Doerig C."/>
            <person name="Gruber A."/>
            <person name="Parkinson J."/>
            <person name="Shirley M."/>
            <person name="Wan K.L."/>
            <person name="Berriman M."/>
            <person name="Tomley F."/>
            <person name="Pain A."/>
        </authorList>
    </citation>
    <scope>NUCLEOTIDE SEQUENCE [LARGE SCALE GENOMIC DNA]</scope>
    <source>
        <strain evidence="2">Houghton</strain>
    </source>
</reference>
<protein>
    <submittedName>
        <fullName evidence="2">Uncharacterized protein</fullName>
    </submittedName>
</protein>
<keyword evidence="3" id="KW-1185">Reference proteome</keyword>
<name>U6GZF0_9EIME</name>
<feature type="compositionally biased region" description="Low complexity" evidence="1">
    <location>
        <begin position="250"/>
        <end position="263"/>
    </location>
</feature>
<proteinExistence type="predicted"/>
<reference evidence="2" key="2">
    <citation type="submission" date="2013-10" db="EMBL/GenBank/DDBJ databases">
        <authorList>
            <person name="Aslett M."/>
        </authorList>
    </citation>
    <scope>NUCLEOTIDE SEQUENCE [LARGE SCALE GENOMIC DNA]</scope>
    <source>
        <strain evidence="2">Houghton</strain>
    </source>
</reference>
<feature type="region of interest" description="Disordered" evidence="1">
    <location>
        <begin position="188"/>
        <end position="295"/>
    </location>
</feature>
<dbReference type="EMBL" id="HG692815">
    <property type="protein sequence ID" value="CDI84588.1"/>
    <property type="molecule type" value="Genomic_DNA"/>
</dbReference>
<organism evidence="2 3">
    <name type="scientific">Eimeria praecox</name>
    <dbReference type="NCBI Taxonomy" id="51316"/>
    <lineage>
        <taxon>Eukaryota</taxon>
        <taxon>Sar</taxon>
        <taxon>Alveolata</taxon>
        <taxon>Apicomplexa</taxon>
        <taxon>Conoidasida</taxon>
        <taxon>Coccidia</taxon>
        <taxon>Eucoccidiorida</taxon>
        <taxon>Eimeriorina</taxon>
        <taxon>Eimeriidae</taxon>
        <taxon>Eimeria</taxon>
    </lineage>
</organism>
<dbReference type="OrthoDB" id="332179at2759"/>
<accession>U6GZF0</accession>
<evidence type="ECO:0000256" key="1">
    <source>
        <dbReference type="SAM" id="MobiDB-lite"/>
    </source>
</evidence>
<sequence length="348" mass="38345">MEVPDLSQIDDEEVLTLVLLDSTHPQIVATATEIKNSLLLSANQILKSLEGKKDSFVRFSEKSAASEPENKEGEKKVEVDISREYVDGLLKREKAVVDASLKRTFELDGISFEAMNPIWGSEKSVRQSRKFLVQLLEDGISFEAMNPIWGSEKSVRQSRKFLVQLLEKITSRGEAIIIFLSSVLSKLPAPAPPPASSEPLNSSRDTHSNEGRPPEAGRGRGRGLHPPGAGRGRGVPLARGSGVGISPLASSPDGDSGLSPPSKDGSEEGGRMHRKHERDDSPDDTTQRRWKKKQPSNVDWMLKCKTKLFELKERTAKKAISDVFLTERVRARNAYINTSTILTCIGCF</sequence>
<evidence type="ECO:0000313" key="3">
    <source>
        <dbReference type="Proteomes" id="UP000018201"/>
    </source>
</evidence>
<evidence type="ECO:0000313" key="2">
    <source>
        <dbReference type="EMBL" id="CDI84588.1"/>
    </source>
</evidence>
<feature type="compositionally biased region" description="Basic and acidic residues" evidence="1">
    <location>
        <begin position="204"/>
        <end position="218"/>
    </location>
</feature>
<dbReference type="VEuPathDB" id="ToxoDB:EPH_0057840"/>
<dbReference type="Proteomes" id="UP000018201">
    <property type="component" value="Unassembled WGS sequence"/>
</dbReference>
<gene>
    <name evidence="2" type="ORF">EPH_0057840</name>
</gene>